<name>A0A1X9NHP0_9GAMM</name>
<protein>
    <recommendedName>
        <fullName evidence="8">Pseudouridine synthase</fullName>
        <ecNumber evidence="8">5.4.99.-</ecNumber>
    </recommendedName>
</protein>
<dbReference type="SMART" id="SM00363">
    <property type="entry name" value="S4"/>
    <property type="match status" value="1"/>
</dbReference>
<dbReference type="InterPro" id="IPR002942">
    <property type="entry name" value="S4_RNA-bd"/>
</dbReference>
<sequence length="281" mass="32075">MTDSPAGEKLQKLLAQAGVGSRREMEKVISAGRVQVNGTIARLGDRASRRDKISVDGHLVKLTDENVGRVLVYNKPEGEICSRNDPEGRKTVFDRLPKVKDGRWIAVGRLDFNTTGLLLFTTDGELANALMHPSSEIDREYLCRVLGNVDEAMLQRMMDGILLDDGVAKFTDIVDGGGEGANRWFYVALMEGRNREVRRLWESQEVQVSRLKRVRFGKVFLPPKLKQGQWEEMNYKDMQELYKMVSMDAPKPVKILPKELETMERMQRKNRGIKRPTRGRR</sequence>
<dbReference type="CDD" id="cd02556">
    <property type="entry name" value="PseudoU_synth_RluB"/>
    <property type="match status" value="1"/>
</dbReference>
<evidence type="ECO:0000256" key="8">
    <source>
        <dbReference type="RuleBase" id="RU003887"/>
    </source>
</evidence>
<evidence type="ECO:0000256" key="3">
    <source>
        <dbReference type="ARBA" id="ARBA00022884"/>
    </source>
</evidence>
<dbReference type="SUPFAM" id="SSF55120">
    <property type="entry name" value="Pseudouridine synthase"/>
    <property type="match status" value="1"/>
</dbReference>
<keyword evidence="4 8" id="KW-0413">Isomerase</keyword>
<dbReference type="PROSITE" id="PS01149">
    <property type="entry name" value="PSI_RSU"/>
    <property type="match status" value="1"/>
</dbReference>
<reference evidence="10 11" key="1">
    <citation type="submission" date="2016-11" db="EMBL/GenBank/DDBJ databases">
        <title>Trade-off between light-utilization and light-protection in marine flavobacteria.</title>
        <authorList>
            <person name="Kumagai Y."/>
        </authorList>
    </citation>
    <scope>NUCLEOTIDE SEQUENCE [LARGE SCALE GENOMIC DNA]</scope>
    <source>
        <strain evidence="10 11">NBRC 107125</strain>
    </source>
</reference>
<dbReference type="Gene3D" id="3.10.290.10">
    <property type="entry name" value="RNA-binding S4 domain"/>
    <property type="match status" value="1"/>
</dbReference>
<dbReference type="FunFam" id="3.30.70.580:FF:000009">
    <property type="entry name" value="Pseudouridine synthase"/>
    <property type="match status" value="1"/>
</dbReference>
<dbReference type="GO" id="GO:0005829">
    <property type="term" value="C:cytosol"/>
    <property type="evidence" value="ECO:0007669"/>
    <property type="project" value="UniProtKB-ARBA"/>
</dbReference>
<evidence type="ECO:0000313" key="11">
    <source>
        <dbReference type="Proteomes" id="UP000193450"/>
    </source>
</evidence>
<dbReference type="InterPro" id="IPR042092">
    <property type="entry name" value="PsdUridine_s_RsuA/RluB/E/F_cat"/>
</dbReference>
<dbReference type="FunFam" id="3.10.290.10:FF:000003">
    <property type="entry name" value="Pseudouridine synthase"/>
    <property type="match status" value="1"/>
</dbReference>
<dbReference type="OrthoDB" id="9807213at2"/>
<dbReference type="GO" id="GO:0160139">
    <property type="term" value="F:23S rRNA pseudouridine(2605) synthase activity"/>
    <property type="evidence" value="ECO:0007669"/>
    <property type="project" value="UniProtKB-EC"/>
</dbReference>
<proteinExistence type="inferred from homology"/>
<dbReference type="KEGG" id="osg:BST96_13445"/>
<evidence type="ECO:0000256" key="7">
    <source>
        <dbReference type="PROSITE-ProRule" id="PRU00182"/>
    </source>
</evidence>
<evidence type="ECO:0000256" key="4">
    <source>
        <dbReference type="ARBA" id="ARBA00023235"/>
    </source>
</evidence>
<gene>
    <name evidence="10" type="ORF">BST96_13445</name>
</gene>
<dbReference type="PANTHER" id="PTHR47683:SF3">
    <property type="entry name" value="RIBOSOMAL LARGE SUBUNIT PSEUDOURIDINE SYNTHASE B"/>
    <property type="match status" value="1"/>
</dbReference>
<dbReference type="InterPro" id="IPR036986">
    <property type="entry name" value="S4_RNA-bd_sf"/>
</dbReference>
<keyword evidence="11" id="KW-1185">Reference proteome</keyword>
<dbReference type="PANTHER" id="PTHR47683">
    <property type="entry name" value="PSEUDOURIDINE SYNTHASE FAMILY PROTEIN-RELATED"/>
    <property type="match status" value="1"/>
</dbReference>
<dbReference type="SUPFAM" id="SSF55174">
    <property type="entry name" value="Alpha-L RNA-binding motif"/>
    <property type="match status" value="1"/>
</dbReference>
<dbReference type="InterPro" id="IPR000748">
    <property type="entry name" value="PsdUridine_synth_RsuA/RluB/E/F"/>
</dbReference>
<organism evidence="10 11">
    <name type="scientific">Oceanicoccus sagamiensis</name>
    <dbReference type="NCBI Taxonomy" id="716816"/>
    <lineage>
        <taxon>Bacteria</taxon>
        <taxon>Pseudomonadati</taxon>
        <taxon>Pseudomonadota</taxon>
        <taxon>Gammaproteobacteria</taxon>
        <taxon>Cellvibrionales</taxon>
        <taxon>Spongiibacteraceae</taxon>
        <taxon>Oceanicoccus</taxon>
    </lineage>
</organism>
<feature type="domain" description="RNA-binding S4" evidence="9">
    <location>
        <begin position="8"/>
        <end position="66"/>
    </location>
</feature>
<dbReference type="NCBIfam" id="TIGR00093">
    <property type="entry name" value="pseudouridine synthase"/>
    <property type="match status" value="1"/>
</dbReference>
<dbReference type="RefSeq" id="WP_085759196.1">
    <property type="nucleotide sequence ID" value="NZ_CP019343.1"/>
</dbReference>
<dbReference type="Gene3D" id="3.30.70.580">
    <property type="entry name" value="Pseudouridine synthase I, catalytic domain, N-terminal subdomain"/>
    <property type="match status" value="1"/>
</dbReference>
<keyword evidence="2" id="KW-0698">rRNA processing</keyword>
<accession>A0A1X9NHP0</accession>
<evidence type="ECO:0000256" key="6">
    <source>
        <dbReference type="ARBA" id="ARBA00037383"/>
    </source>
</evidence>
<dbReference type="GO" id="GO:0000455">
    <property type="term" value="P:enzyme-directed rRNA pseudouridine synthesis"/>
    <property type="evidence" value="ECO:0007669"/>
    <property type="project" value="UniProtKB-ARBA"/>
</dbReference>
<evidence type="ECO:0000313" key="10">
    <source>
        <dbReference type="EMBL" id="ARN75029.1"/>
    </source>
</evidence>
<dbReference type="InterPro" id="IPR020094">
    <property type="entry name" value="TruA/RsuA/RluB/E/F_N"/>
</dbReference>
<evidence type="ECO:0000256" key="1">
    <source>
        <dbReference type="ARBA" id="ARBA00008348"/>
    </source>
</evidence>
<dbReference type="Proteomes" id="UP000193450">
    <property type="component" value="Chromosome"/>
</dbReference>
<comment type="function">
    <text evidence="6">Responsible for synthesis of pseudouridine from uracil-2605 in 23S ribosomal RNA.</text>
</comment>
<dbReference type="InterPro" id="IPR020103">
    <property type="entry name" value="PsdUridine_synth_cat_dom_sf"/>
</dbReference>
<dbReference type="InterPro" id="IPR018496">
    <property type="entry name" value="PsdUridine_synth_RsuA/RluB_CS"/>
</dbReference>
<dbReference type="EMBL" id="CP019343">
    <property type="protein sequence ID" value="ARN75029.1"/>
    <property type="molecule type" value="Genomic_DNA"/>
</dbReference>
<dbReference type="FunFam" id="3.30.70.1560:FF:000001">
    <property type="entry name" value="Pseudouridine synthase"/>
    <property type="match status" value="1"/>
</dbReference>
<evidence type="ECO:0000256" key="2">
    <source>
        <dbReference type="ARBA" id="ARBA00022552"/>
    </source>
</evidence>
<dbReference type="PROSITE" id="PS50889">
    <property type="entry name" value="S4"/>
    <property type="match status" value="1"/>
</dbReference>
<dbReference type="NCBIfam" id="NF007976">
    <property type="entry name" value="PRK10700.1"/>
    <property type="match status" value="1"/>
</dbReference>
<dbReference type="CDD" id="cd00165">
    <property type="entry name" value="S4"/>
    <property type="match status" value="1"/>
</dbReference>
<dbReference type="STRING" id="716816.BST96_13445"/>
<dbReference type="Gene3D" id="3.30.70.1560">
    <property type="entry name" value="Alpha-L RNA-binding motif"/>
    <property type="match status" value="1"/>
</dbReference>
<keyword evidence="3 7" id="KW-0694">RNA-binding</keyword>
<dbReference type="GO" id="GO:0003723">
    <property type="term" value="F:RNA binding"/>
    <property type="evidence" value="ECO:0007669"/>
    <property type="project" value="UniProtKB-KW"/>
</dbReference>
<comment type="similarity">
    <text evidence="1 8">Belongs to the pseudouridine synthase RsuA family.</text>
</comment>
<evidence type="ECO:0000256" key="5">
    <source>
        <dbReference type="ARBA" id="ARBA00036944"/>
    </source>
</evidence>
<comment type="catalytic activity">
    <reaction evidence="5">
        <text>uridine(2605) in 23S rRNA = pseudouridine(2605) in 23S rRNA</text>
        <dbReference type="Rhea" id="RHEA:42520"/>
        <dbReference type="Rhea" id="RHEA-COMP:10095"/>
        <dbReference type="Rhea" id="RHEA-COMP:10096"/>
        <dbReference type="ChEBI" id="CHEBI:65314"/>
        <dbReference type="ChEBI" id="CHEBI:65315"/>
        <dbReference type="EC" id="5.4.99.22"/>
    </reaction>
</comment>
<dbReference type="InterPro" id="IPR050343">
    <property type="entry name" value="RsuA_PseudoU_synthase"/>
</dbReference>
<dbReference type="InterPro" id="IPR006145">
    <property type="entry name" value="PsdUridine_synth_RsuA/RluA"/>
</dbReference>
<dbReference type="AlphaFoldDB" id="A0A1X9NHP0"/>
<dbReference type="EC" id="5.4.99.-" evidence="8"/>
<evidence type="ECO:0000259" key="9">
    <source>
        <dbReference type="SMART" id="SM00363"/>
    </source>
</evidence>
<dbReference type="Pfam" id="PF00849">
    <property type="entry name" value="PseudoU_synth_2"/>
    <property type="match status" value="1"/>
</dbReference>
<dbReference type="Pfam" id="PF01479">
    <property type="entry name" value="S4"/>
    <property type="match status" value="1"/>
</dbReference>